<accession>A0ACB0JX25</accession>
<dbReference type="Proteomes" id="UP001177021">
    <property type="component" value="Unassembled WGS sequence"/>
</dbReference>
<organism evidence="1 2">
    <name type="scientific">Trifolium pratense</name>
    <name type="common">Red clover</name>
    <dbReference type="NCBI Taxonomy" id="57577"/>
    <lineage>
        <taxon>Eukaryota</taxon>
        <taxon>Viridiplantae</taxon>
        <taxon>Streptophyta</taxon>
        <taxon>Embryophyta</taxon>
        <taxon>Tracheophyta</taxon>
        <taxon>Spermatophyta</taxon>
        <taxon>Magnoliopsida</taxon>
        <taxon>eudicotyledons</taxon>
        <taxon>Gunneridae</taxon>
        <taxon>Pentapetalae</taxon>
        <taxon>rosids</taxon>
        <taxon>fabids</taxon>
        <taxon>Fabales</taxon>
        <taxon>Fabaceae</taxon>
        <taxon>Papilionoideae</taxon>
        <taxon>50 kb inversion clade</taxon>
        <taxon>NPAAA clade</taxon>
        <taxon>Hologalegina</taxon>
        <taxon>IRL clade</taxon>
        <taxon>Trifolieae</taxon>
        <taxon>Trifolium</taxon>
    </lineage>
</organism>
<name>A0ACB0JX25_TRIPR</name>
<comment type="caution">
    <text evidence="1">The sequence shown here is derived from an EMBL/GenBank/DDBJ whole genome shotgun (WGS) entry which is preliminary data.</text>
</comment>
<protein>
    <submittedName>
        <fullName evidence="1">Uncharacterized protein</fullName>
    </submittedName>
</protein>
<evidence type="ECO:0000313" key="1">
    <source>
        <dbReference type="EMBL" id="CAJ2648846.1"/>
    </source>
</evidence>
<gene>
    <name evidence="1" type="ORF">MILVUS5_LOCUS17107</name>
</gene>
<keyword evidence="2" id="KW-1185">Reference proteome</keyword>
<sequence length="701" mass="82443">MFLKKRPFDDTNSLHTSVKKSKESPLSMKIMRKSMLRLVEESIGECQRQRSVEEQKLNSIERDIEDCYKEILNKKKQASYVKRFNQYYKKMQNKIAEGVKDFAAKEAQVCLLEDLIKKHTDELKKNKIELRKVMDRNDKDGGGKKEEELETLSRKIDECSKEIKTKKEELDATKMFISGKVEELYSERSKLQKVMSKRKTDQCAQMKDFESTKKQVEGREKELESKQEEFEGRVREFESKKKYFKSQVKKLRSKEKLIERRVNELESEKNHFESQVEEFESKEKLFERRVHDLKLFKIHFESQLMELKSKEKQFEGRMKELESKEKHFEVRLKEFELKERHFEDRMREVKSKEEDFESRVREFESKEQQFKGRVREFEVKRLELQLKELKSKGNKFEGQVRDLESMQNNFDGQLKELELRDNEYEALIKSFEEELESDDQLSPTIDGRSFRLFPIEEFDELESDGNGVLVNLLASSSDPSKDVLDIIQYPLIPQCKGDNVVIIDECHIVLLEKLMRISPHVKPHVREEAMKLALNLKAYIGENTENSVPVLGFLLLLSIYGLVSSFDEDEVLKLFGFIAQHKIAVELFGTMGLTHKISDFVQNLIRKQQHIEAVRFICAYSMANKNQSVDLLREHMQNSKVISERSCKTTNSSEIKDKAIDHEIASLETVLRCISDNNIDSADLLDVIQGRILELNREKGK</sequence>
<reference evidence="1" key="1">
    <citation type="submission" date="2023-10" db="EMBL/GenBank/DDBJ databases">
        <authorList>
            <person name="Rodriguez Cubillos JULIANA M."/>
            <person name="De Vega J."/>
        </authorList>
    </citation>
    <scope>NUCLEOTIDE SEQUENCE</scope>
</reference>
<evidence type="ECO:0000313" key="2">
    <source>
        <dbReference type="Proteomes" id="UP001177021"/>
    </source>
</evidence>
<proteinExistence type="predicted"/>
<dbReference type="EMBL" id="CASHSV030000109">
    <property type="protein sequence ID" value="CAJ2648846.1"/>
    <property type="molecule type" value="Genomic_DNA"/>
</dbReference>